<accession>A0A923N0N2</accession>
<gene>
    <name evidence="1" type="ORF">H8R25_11415</name>
</gene>
<sequence>MTTYIKQRNEIYNEYLNFNDNTDYKSKISKTHSFNLVSANLFNFLPEIDFNQHHNLFNEITLHNRLTHFEQVHKEALDYVTTENLSMDTLKMLKEQPCVISSFHFGSYRLLNAFLTKNKIPYTAVCPKAILEKEEEMFRENLFSNKDAKFIELESPALGLKIIKELKNGRNVFLYFNGFRGALKGRTSEDEKISFLNKEIYVKKGVAHLANVAKVPLITTIAYRKSIDDIRLHFFDPIMPNFEKNKEEYALEATKLAYDRFSDFLKKYPGQWESWLYLHKQVESNEQLILTNQISNEILGRRFSFNTKRYGIFKILEDSFLFDRFSYITFPIDKDLHEYLEKVSEDNNFPIETKIQKHTLEELYSNQVLVFA</sequence>
<reference evidence="1 2" key="1">
    <citation type="submission" date="2020-08" db="EMBL/GenBank/DDBJ databases">
        <title>Description of novel Flavobacterium F-392 isolate.</title>
        <authorList>
            <person name="Saticioglu I.B."/>
            <person name="Duman M."/>
            <person name="Altun S."/>
        </authorList>
    </citation>
    <scope>NUCLEOTIDE SEQUENCE [LARGE SCALE GENOMIC DNA]</scope>
    <source>
        <strain evidence="1 2">F-392</strain>
    </source>
</reference>
<comment type="caution">
    <text evidence="1">The sequence shown here is derived from an EMBL/GenBank/DDBJ whole genome shotgun (WGS) entry which is preliminary data.</text>
</comment>
<dbReference type="RefSeq" id="WP_187019135.1">
    <property type="nucleotide sequence ID" value="NZ_JACRUK010000027.1"/>
</dbReference>
<protein>
    <recommendedName>
        <fullName evidence="3">Lipid A biosynthesis acyltransferase</fullName>
    </recommendedName>
</protein>
<proteinExistence type="predicted"/>
<evidence type="ECO:0000313" key="1">
    <source>
        <dbReference type="EMBL" id="MBC5845047.1"/>
    </source>
</evidence>
<keyword evidence="2" id="KW-1185">Reference proteome</keyword>
<organism evidence="1 2">
    <name type="scientific">Flavobacterium muglaense</name>
    <dbReference type="NCBI Taxonomy" id="2764716"/>
    <lineage>
        <taxon>Bacteria</taxon>
        <taxon>Pseudomonadati</taxon>
        <taxon>Bacteroidota</taxon>
        <taxon>Flavobacteriia</taxon>
        <taxon>Flavobacteriales</taxon>
        <taxon>Flavobacteriaceae</taxon>
        <taxon>Flavobacterium</taxon>
    </lineage>
</organism>
<evidence type="ECO:0008006" key="3">
    <source>
        <dbReference type="Google" id="ProtNLM"/>
    </source>
</evidence>
<evidence type="ECO:0000313" key="2">
    <source>
        <dbReference type="Proteomes" id="UP000641454"/>
    </source>
</evidence>
<dbReference type="AlphaFoldDB" id="A0A923N0N2"/>
<name>A0A923N0N2_9FLAO</name>
<dbReference type="Proteomes" id="UP000641454">
    <property type="component" value="Unassembled WGS sequence"/>
</dbReference>
<dbReference type="EMBL" id="JACRUL010000027">
    <property type="protein sequence ID" value="MBC5845047.1"/>
    <property type="molecule type" value="Genomic_DNA"/>
</dbReference>